<dbReference type="AlphaFoldDB" id="A0AAV6ZLL1"/>
<proteinExistence type="predicted"/>
<evidence type="ECO:0000313" key="2">
    <source>
        <dbReference type="Proteomes" id="UP000824782"/>
    </source>
</evidence>
<comment type="caution">
    <text evidence="1">The sequence shown here is derived from an EMBL/GenBank/DDBJ whole genome shotgun (WGS) entry which is preliminary data.</text>
</comment>
<sequence>MLGRPSPPAPCYMLRIVQHNMYITGHILTAQSGAISPDGKCHGRGCRTEEQLPHEVTSYWTAWSQICDSPHAIRRPTDSDYIHGYMSHVMEYWDTRSRSCDITTAEQKQNVLLEETSGRRRLHGSPAAHGICSFWPCSHIAGGNRMYTMCLCCDYLGIYYNYQAEISL</sequence>
<dbReference type="Proteomes" id="UP000824782">
    <property type="component" value="Unassembled WGS sequence"/>
</dbReference>
<organism evidence="1 2">
    <name type="scientific">Engystomops pustulosus</name>
    <name type="common">Tungara frog</name>
    <name type="synonym">Physalaemus pustulosus</name>
    <dbReference type="NCBI Taxonomy" id="76066"/>
    <lineage>
        <taxon>Eukaryota</taxon>
        <taxon>Metazoa</taxon>
        <taxon>Chordata</taxon>
        <taxon>Craniata</taxon>
        <taxon>Vertebrata</taxon>
        <taxon>Euteleostomi</taxon>
        <taxon>Amphibia</taxon>
        <taxon>Batrachia</taxon>
        <taxon>Anura</taxon>
        <taxon>Neobatrachia</taxon>
        <taxon>Hyloidea</taxon>
        <taxon>Leptodactylidae</taxon>
        <taxon>Leiuperinae</taxon>
        <taxon>Engystomops</taxon>
    </lineage>
</organism>
<reference evidence="1" key="1">
    <citation type="thesis" date="2020" institute="ProQuest LLC" country="789 East Eisenhower Parkway, Ann Arbor, MI, USA">
        <title>Comparative Genomics and Chromosome Evolution.</title>
        <authorList>
            <person name="Mudd A.B."/>
        </authorList>
    </citation>
    <scope>NUCLEOTIDE SEQUENCE</scope>
    <source>
        <strain evidence="1">237g6f4</strain>
        <tissue evidence="1">Blood</tissue>
    </source>
</reference>
<keyword evidence="2" id="KW-1185">Reference proteome</keyword>
<gene>
    <name evidence="1" type="ORF">GDO81_027037</name>
</gene>
<evidence type="ECO:0000313" key="1">
    <source>
        <dbReference type="EMBL" id="KAG8550257.1"/>
    </source>
</evidence>
<name>A0AAV6ZLL1_ENGPU</name>
<protein>
    <submittedName>
        <fullName evidence="1">Uncharacterized protein</fullName>
    </submittedName>
</protein>
<dbReference type="EMBL" id="WNYA01000066">
    <property type="protein sequence ID" value="KAG8550257.1"/>
    <property type="molecule type" value="Genomic_DNA"/>
</dbReference>
<accession>A0AAV6ZLL1</accession>